<dbReference type="RefSeq" id="WP_166056368.1">
    <property type="nucleotide sequence ID" value="NZ_JAAMPJ010000024.1"/>
</dbReference>
<sequence>MASLAHGKDCCVREEQRRRSEARTGTLTFLAGVWLIAAPPLLDFQAAQQVFRPYWVSLVLAVVIMLAGMLRAVAPLDVPWLRTVNIGLAAALVASAFLVRADVSSGVQINQIVIGTMIALVSLVVAIDAGKWLG</sequence>
<evidence type="ECO:0000259" key="2">
    <source>
        <dbReference type="Pfam" id="PF03779"/>
    </source>
</evidence>
<dbReference type="AlphaFoldDB" id="A0A7C9RYQ3"/>
<comment type="caution">
    <text evidence="3">The sequence shown here is derived from an EMBL/GenBank/DDBJ whole genome shotgun (WGS) entry which is preliminary data.</text>
</comment>
<accession>A0A7C9RYQ3</accession>
<organism evidence="3 4">
    <name type="scientific">Lentzea alba</name>
    <dbReference type="NCBI Taxonomy" id="2714351"/>
    <lineage>
        <taxon>Bacteria</taxon>
        <taxon>Bacillati</taxon>
        <taxon>Actinomycetota</taxon>
        <taxon>Actinomycetes</taxon>
        <taxon>Pseudonocardiales</taxon>
        <taxon>Pseudonocardiaceae</taxon>
        <taxon>Lentzea</taxon>
    </lineage>
</organism>
<evidence type="ECO:0000256" key="1">
    <source>
        <dbReference type="SAM" id="Phobius"/>
    </source>
</evidence>
<evidence type="ECO:0000313" key="4">
    <source>
        <dbReference type="Proteomes" id="UP000481360"/>
    </source>
</evidence>
<feature type="transmembrane region" description="Helical" evidence="1">
    <location>
        <begin position="54"/>
        <end position="73"/>
    </location>
</feature>
<dbReference type="Proteomes" id="UP000481360">
    <property type="component" value="Unassembled WGS sequence"/>
</dbReference>
<dbReference type="EMBL" id="JAAMPJ010000024">
    <property type="protein sequence ID" value="NGY66525.1"/>
    <property type="molecule type" value="Genomic_DNA"/>
</dbReference>
<dbReference type="InterPro" id="IPR005530">
    <property type="entry name" value="SPW"/>
</dbReference>
<feature type="domain" description="SPW repeat-containing integral membrane" evidence="2">
    <location>
        <begin position="26"/>
        <end position="123"/>
    </location>
</feature>
<feature type="transmembrane region" description="Helical" evidence="1">
    <location>
        <begin position="80"/>
        <end position="99"/>
    </location>
</feature>
<name>A0A7C9RYQ3_9PSEU</name>
<evidence type="ECO:0000313" key="3">
    <source>
        <dbReference type="EMBL" id="NGY66525.1"/>
    </source>
</evidence>
<feature type="transmembrane region" description="Helical" evidence="1">
    <location>
        <begin position="111"/>
        <end position="130"/>
    </location>
</feature>
<keyword evidence="1" id="KW-1133">Transmembrane helix</keyword>
<dbReference type="Pfam" id="PF03779">
    <property type="entry name" value="SPW"/>
    <property type="match status" value="1"/>
</dbReference>
<keyword evidence="1" id="KW-0472">Membrane</keyword>
<reference evidence="3 4" key="1">
    <citation type="submission" date="2020-03" db="EMBL/GenBank/DDBJ databases">
        <title>Isolation and identification of active actinomycetes.</title>
        <authorList>
            <person name="Sun X."/>
        </authorList>
    </citation>
    <scope>NUCLEOTIDE SEQUENCE [LARGE SCALE GENOMIC DNA]</scope>
    <source>
        <strain evidence="3 4">NEAU-D13</strain>
    </source>
</reference>
<proteinExistence type="predicted"/>
<keyword evidence="4" id="KW-1185">Reference proteome</keyword>
<protein>
    <recommendedName>
        <fullName evidence="2">SPW repeat-containing integral membrane domain-containing protein</fullName>
    </recommendedName>
</protein>
<gene>
    <name evidence="3" type="ORF">G7043_47365</name>
</gene>
<keyword evidence="1" id="KW-0812">Transmembrane</keyword>
<feature type="transmembrane region" description="Helical" evidence="1">
    <location>
        <begin position="24"/>
        <end position="42"/>
    </location>
</feature>